<dbReference type="InterPro" id="IPR002575">
    <property type="entry name" value="Aminoglycoside_PTrfase"/>
</dbReference>
<evidence type="ECO:0000256" key="1">
    <source>
        <dbReference type="ARBA" id="ARBA00010165"/>
    </source>
</evidence>
<evidence type="ECO:0000256" key="4">
    <source>
        <dbReference type="ARBA" id="ARBA00022679"/>
    </source>
</evidence>
<keyword evidence="4 9" id="KW-0808">Transferase</keyword>
<dbReference type="PANTHER" id="PTHR34273:SF2">
    <property type="entry name" value="METHYLTHIORIBOSE KINASE"/>
    <property type="match status" value="1"/>
</dbReference>
<reference evidence="9 10" key="1">
    <citation type="submission" date="2020-02" db="EMBL/GenBank/DDBJ databases">
        <title>Genome assembly of a novel Clostridium senegalense strain.</title>
        <authorList>
            <person name="Gupta T.B."/>
            <person name="Jauregui R."/>
            <person name="Maclean P."/>
            <person name="Nawarathana A."/>
            <person name="Brightwell G."/>
        </authorList>
    </citation>
    <scope>NUCLEOTIDE SEQUENCE [LARGE SCALE GENOMIC DNA]</scope>
    <source>
        <strain evidence="9 10">AGRFS4</strain>
    </source>
</reference>
<dbReference type="SUPFAM" id="SSF56112">
    <property type="entry name" value="Protein kinase-like (PK-like)"/>
    <property type="match status" value="1"/>
</dbReference>
<evidence type="ECO:0000313" key="10">
    <source>
        <dbReference type="Proteomes" id="UP000481872"/>
    </source>
</evidence>
<dbReference type="NCBIfam" id="TIGR01767">
    <property type="entry name" value="MTRK"/>
    <property type="match status" value="1"/>
</dbReference>
<evidence type="ECO:0000256" key="7">
    <source>
        <dbReference type="ARBA" id="ARBA00022840"/>
    </source>
</evidence>
<dbReference type="Gene3D" id="3.90.1200.10">
    <property type="match status" value="1"/>
</dbReference>
<sequence length="402" mass="46790">MKIYKEMNNESIVPYIKELEIFPKNHKLASEEIGDGNLNYVFRVKDVNTNKTIIVKQALPYLKIAGDGWKLTLDRNRIEAEAMKCQNSVCPGYVPKVYHHDDIYALTVMEDLGDMSILRKGLINMKKYNNFPKQIGKFMARNLFLTSDFGMGPIEKKKNMTKFINPELCDITERLVLTNPYMNADDNVINENIKEFVASEIWDSKELRLETAKLKTIFLTKAEALLHGDLHTGSIFIDDDKSIIFDAEFAFYGPYSYDIGLLFANIILNYISWEGRVDKSKKEIEDYRKYLLKLCNEIWEEFLENFDYLWRNESKDTTTEIEGTKDAYIKNLLHETIGFCSCEIMRRIIGMAHVPDLDEIEDLKLRAKAQILGIKIAKKLILSRNKINDFNKFIKCIEEINF</sequence>
<keyword evidence="5" id="KW-0547">Nucleotide-binding</keyword>
<accession>A0A6M0H0W0</accession>
<keyword evidence="6 9" id="KW-0418">Kinase</keyword>
<dbReference type="InterPro" id="IPR011009">
    <property type="entry name" value="Kinase-like_dom_sf"/>
</dbReference>
<feature type="domain" description="Aminoglycoside phosphotransferase" evidence="8">
    <location>
        <begin position="32"/>
        <end position="264"/>
    </location>
</feature>
<dbReference type="Pfam" id="PF01636">
    <property type="entry name" value="APH"/>
    <property type="match status" value="1"/>
</dbReference>
<evidence type="ECO:0000313" key="9">
    <source>
        <dbReference type="EMBL" id="NEU04410.1"/>
    </source>
</evidence>
<gene>
    <name evidence="9" type="ORF">G3M99_05975</name>
</gene>
<dbReference type="GO" id="GO:0046522">
    <property type="term" value="F:S-methyl-5-thioribose kinase activity"/>
    <property type="evidence" value="ECO:0007669"/>
    <property type="project" value="UniProtKB-EC"/>
</dbReference>
<dbReference type="InterPro" id="IPR009212">
    <property type="entry name" value="Methylthioribose_kinase"/>
</dbReference>
<evidence type="ECO:0000256" key="5">
    <source>
        <dbReference type="ARBA" id="ARBA00022741"/>
    </source>
</evidence>
<dbReference type="GO" id="GO:0005524">
    <property type="term" value="F:ATP binding"/>
    <property type="evidence" value="ECO:0007669"/>
    <property type="project" value="UniProtKB-KW"/>
</dbReference>
<dbReference type="Gene3D" id="3.30.200.20">
    <property type="entry name" value="Phosphorylase Kinase, domain 1"/>
    <property type="match status" value="1"/>
</dbReference>
<comment type="caution">
    <text evidence="9">The sequence shown here is derived from an EMBL/GenBank/DDBJ whole genome shotgun (WGS) entry which is preliminary data.</text>
</comment>
<comment type="similarity">
    <text evidence="1">Belongs to the methylthioribose kinase family.</text>
</comment>
<evidence type="ECO:0000256" key="3">
    <source>
        <dbReference type="ARBA" id="ARBA00012128"/>
    </source>
</evidence>
<dbReference type="AlphaFoldDB" id="A0A6M0H0W0"/>
<dbReference type="Proteomes" id="UP000481872">
    <property type="component" value="Unassembled WGS sequence"/>
</dbReference>
<dbReference type="RefSeq" id="WP_199869530.1">
    <property type="nucleotide sequence ID" value="NZ_JAAGPU010000008.1"/>
</dbReference>
<comment type="subunit">
    <text evidence="2">Homodimer.</text>
</comment>
<name>A0A6M0H0W0_9CLOT</name>
<organism evidence="9 10">
    <name type="scientific">Clostridium senegalense</name>
    <dbReference type="NCBI Taxonomy" id="1465809"/>
    <lineage>
        <taxon>Bacteria</taxon>
        <taxon>Bacillati</taxon>
        <taxon>Bacillota</taxon>
        <taxon>Clostridia</taxon>
        <taxon>Eubacteriales</taxon>
        <taxon>Clostridiaceae</taxon>
        <taxon>Clostridium</taxon>
    </lineage>
</organism>
<dbReference type="EMBL" id="JAAGPU010000008">
    <property type="protein sequence ID" value="NEU04410.1"/>
    <property type="molecule type" value="Genomic_DNA"/>
</dbReference>
<evidence type="ECO:0000256" key="6">
    <source>
        <dbReference type="ARBA" id="ARBA00022777"/>
    </source>
</evidence>
<keyword evidence="7" id="KW-0067">ATP-binding</keyword>
<proteinExistence type="inferred from homology"/>
<evidence type="ECO:0000259" key="8">
    <source>
        <dbReference type="Pfam" id="PF01636"/>
    </source>
</evidence>
<keyword evidence="10" id="KW-1185">Reference proteome</keyword>
<evidence type="ECO:0000256" key="2">
    <source>
        <dbReference type="ARBA" id="ARBA00011738"/>
    </source>
</evidence>
<dbReference type="PANTHER" id="PTHR34273">
    <property type="entry name" value="METHYLTHIORIBOSE KINASE"/>
    <property type="match status" value="1"/>
</dbReference>
<protein>
    <recommendedName>
        <fullName evidence="3">S-methyl-5-thioribose kinase</fullName>
        <ecNumber evidence="3">2.7.1.100</ecNumber>
    </recommendedName>
</protein>
<dbReference type="GO" id="GO:0009086">
    <property type="term" value="P:methionine biosynthetic process"/>
    <property type="evidence" value="ECO:0007669"/>
    <property type="project" value="InterPro"/>
</dbReference>
<dbReference type="EC" id="2.7.1.100" evidence="3"/>
<dbReference type="PIRSF" id="PIRSF031134">
    <property type="entry name" value="MTRK"/>
    <property type="match status" value="1"/>
</dbReference>